<dbReference type="InterPro" id="IPR050624">
    <property type="entry name" value="HTH-type_Tx_Regulator"/>
</dbReference>
<dbReference type="PROSITE" id="PS50977">
    <property type="entry name" value="HTH_TETR_2"/>
    <property type="match status" value="1"/>
</dbReference>
<keyword evidence="1 2" id="KW-0238">DNA-binding</keyword>
<reference evidence="4" key="1">
    <citation type="submission" date="2021-11" db="EMBL/GenBank/DDBJ databases">
        <authorList>
            <person name="Rodrigo-Torres L."/>
            <person name="Arahal R. D."/>
            <person name="Lucena T."/>
        </authorList>
    </citation>
    <scope>NUCLEOTIDE SEQUENCE</scope>
    <source>
        <strain evidence="4">CECT 7928</strain>
    </source>
</reference>
<accession>A0ABN8DZI2</accession>
<name>A0ABN8DZI2_9VIBR</name>
<dbReference type="PANTHER" id="PTHR43479:SF11">
    <property type="entry name" value="ACREF_ENVCD OPERON REPRESSOR-RELATED"/>
    <property type="match status" value="1"/>
</dbReference>
<dbReference type="RefSeq" id="WP_237359605.1">
    <property type="nucleotide sequence ID" value="NZ_CAKLDM010000001.1"/>
</dbReference>
<gene>
    <name evidence="4" type="ORF">VMF7928_00195</name>
</gene>
<evidence type="ECO:0000259" key="3">
    <source>
        <dbReference type="PROSITE" id="PS50977"/>
    </source>
</evidence>
<dbReference type="SUPFAM" id="SSF46689">
    <property type="entry name" value="Homeodomain-like"/>
    <property type="match status" value="1"/>
</dbReference>
<dbReference type="EMBL" id="CAKLDM010000001">
    <property type="protein sequence ID" value="CAH0536099.1"/>
    <property type="molecule type" value="Genomic_DNA"/>
</dbReference>
<dbReference type="Proteomes" id="UP000838748">
    <property type="component" value="Unassembled WGS sequence"/>
</dbReference>
<evidence type="ECO:0000256" key="2">
    <source>
        <dbReference type="PROSITE-ProRule" id="PRU00335"/>
    </source>
</evidence>
<dbReference type="PANTHER" id="PTHR43479">
    <property type="entry name" value="ACREF/ENVCD OPERON REPRESSOR-RELATED"/>
    <property type="match status" value="1"/>
</dbReference>
<feature type="DNA-binding region" description="H-T-H motif" evidence="2">
    <location>
        <begin position="39"/>
        <end position="58"/>
    </location>
</feature>
<dbReference type="InterPro" id="IPR009057">
    <property type="entry name" value="Homeodomain-like_sf"/>
</dbReference>
<feature type="domain" description="HTH tetR-type" evidence="3">
    <location>
        <begin position="16"/>
        <end position="76"/>
    </location>
</feature>
<sequence length="214" mass="24727">MNTTQKKPGRPAGSEHDVRNKLISCSLKLFLSMPYEKISTRLIASKAEVSSSLIRYYFGNKDGLYESVIESMFEPFHMPFANFIANADSASLFQLLAALFEELKNNPQLPQFIYQILARPQHDRNREYLTQTIEWFTNRIDDNFLNKLVENKVIREGMKPELCRLSWISLIICPFLIPSGLLDTMTKGQSKEEFFNDLLMHNISIMRHGFVGSH</sequence>
<evidence type="ECO:0000256" key="1">
    <source>
        <dbReference type="ARBA" id="ARBA00023125"/>
    </source>
</evidence>
<proteinExistence type="predicted"/>
<evidence type="ECO:0000313" key="4">
    <source>
        <dbReference type="EMBL" id="CAH0536099.1"/>
    </source>
</evidence>
<evidence type="ECO:0000313" key="5">
    <source>
        <dbReference type="Proteomes" id="UP000838748"/>
    </source>
</evidence>
<dbReference type="Pfam" id="PF00440">
    <property type="entry name" value="TetR_N"/>
    <property type="match status" value="1"/>
</dbReference>
<organism evidence="4 5">
    <name type="scientific">Vibrio marisflavi CECT 7928</name>
    <dbReference type="NCBI Taxonomy" id="634439"/>
    <lineage>
        <taxon>Bacteria</taxon>
        <taxon>Pseudomonadati</taxon>
        <taxon>Pseudomonadota</taxon>
        <taxon>Gammaproteobacteria</taxon>
        <taxon>Vibrionales</taxon>
        <taxon>Vibrionaceae</taxon>
        <taxon>Vibrio</taxon>
    </lineage>
</organism>
<dbReference type="InterPro" id="IPR001647">
    <property type="entry name" value="HTH_TetR"/>
</dbReference>
<dbReference type="Gene3D" id="1.10.357.10">
    <property type="entry name" value="Tetracycline Repressor, domain 2"/>
    <property type="match status" value="1"/>
</dbReference>
<protein>
    <recommendedName>
        <fullName evidence="3">HTH tetR-type domain-containing protein</fullName>
    </recommendedName>
</protein>
<comment type="caution">
    <text evidence="4">The sequence shown here is derived from an EMBL/GenBank/DDBJ whole genome shotgun (WGS) entry which is preliminary data.</text>
</comment>
<keyword evidence="5" id="KW-1185">Reference proteome</keyword>